<accession>A0ABN7XSA5</accession>
<dbReference type="PROSITE" id="PS51750">
    <property type="entry name" value="BRO_N"/>
    <property type="match status" value="1"/>
</dbReference>
<feature type="domain" description="Bro-N" evidence="1">
    <location>
        <begin position="1"/>
        <end position="32"/>
    </location>
</feature>
<protein>
    <recommendedName>
        <fullName evidence="1">Bro-N domain-containing protein</fullName>
    </recommendedName>
</protein>
<keyword evidence="3" id="KW-1185">Reference proteome</keyword>
<name>A0ABN7XSA5_9BURK</name>
<evidence type="ECO:0000313" key="3">
    <source>
        <dbReference type="Proteomes" id="UP000701702"/>
    </source>
</evidence>
<evidence type="ECO:0000313" key="2">
    <source>
        <dbReference type="EMBL" id="CAG9163872.1"/>
    </source>
</evidence>
<sequence length="72" mass="8119">MYRLVLRSKLPADEKFEKWVVAEVLPSIHKTGRYQATHDQTPGWPSQVATAHGVRVAQYLLPNDHNKGPNGI</sequence>
<comment type="caution">
    <text evidence="2">The sequence shown here is derived from an EMBL/GenBank/DDBJ whole genome shotgun (WGS) entry which is preliminary data.</text>
</comment>
<dbReference type="Proteomes" id="UP000701702">
    <property type="component" value="Unassembled WGS sequence"/>
</dbReference>
<dbReference type="InterPro" id="IPR003497">
    <property type="entry name" value="BRO_N_domain"/>
</dbReference>
<dbReference type="EMBL" id="CAJZAF010000001">
    <property type="protein sequence ID" value="CAG9163872.1"/>
    <property type="molecule type" value="Genomic_DNA"/>
</dbReference>
<reference evidence="2 3" key="1">
    <citation type="submission" date="2021-08" db="EMBL/GenBank/DDBJ databases">
        <authorList>
            <person name="Peeters C."/>
        </authorList>
    </citation>
    <scope>NUCLEOTIDE SEQUENCE [LARGE SCALE GENOMIC DNA]</scope>
    <source>
        <strain evidence="2 3">LMG 23994</strain>
    </source>
</reference>
<evidence type="ECO:0000259" key="1">
    <source>
        <dbReference type="PROSITE" id="PS51750"/>
    </source>
</evidence>
<gene>
    <name evidence="2" type="ORF">LMG23994_00316</name>
</gene>
<organism evidence="2 3">
    <name type="scientific">Cupriavidus pinatubonensis</name>
    <dbReference type="NCBI Taxonomy" id="248026"/>
    <lineage>
        <taxon>Bacteria</taxon>
        <taxon>Pseudomonadati</taxon>
        <taxon>Pseudomonadota</taxon>
        <taxon>Betaproteobacteria</taxon>
        <taxon>Burkholderiales</taxon>
        <taxon>Burkholderiaceae</taxon>
        <taxon>Cupriavidus</taxon>
    </lineage>
</organism>
<proteinExistence type="predicted"/>